<name>A0A545T2N0_9GAMM</name>
<dbReference type="Gene3D" id="3.30.70.1060">
    <property type="entry name" value="Dimeric alpha+beta barrel"/>
    <property type="match status" value="1"/>
</dbReference>
<proteinExistence type="predicted"/>
<dbReference type="RefSeq" id="WP_142943873.1">
    <property type="nucleotide sequence ID" value="NZ_VIKR01000006.1"/>
</dbReference>
<accession>A0A545T2N0</accession>
<sequence length="105" mass="11211">MARFLMVYLGGNPPSTPEEGQAHFKKYKEWLESLGDAVVSPANPLKNTHRVSAAGGVNTGSQSTMSGYTIVESDTIEAAIKMAQSCPFLEIGGTMEVSELVPMSM</sequence>
<evidence type="ECO:0008006" key="3">
    <source>
        <dbReference type="Google" id="ProtNLM"/>
    </source>
</evidence>
<keyword evidence="2" id="KW-1185">Reference proteome</keyword>
<evidence type="ECO:0000313" key="1">
    <source>
        <dbReference type="EMBL" id="TQV71474.1"/>
    </source>
</evidence>
<protein>
    <recommendedName>
        <fullName evidence="3">YCII-related domain-containing protein</fullName>
    </recommendedName>
</protein>
<organism evidence="1 2">
    <name type="scientific">Aliikangiella marina</name>
    <dbReference type="NCBI Taxonomy" id="1712262"/>
    <lineage>
        <taxon>Bacteria</taxon>
        <taxon>Pseudomonadati</taxon>
        <taxon>Pseudomonadota</taxon>
        <taxon>Gammaproteobacteria</taxon>
        <taxon>Oceanospirillales</taxon>
        <taxon>Pleioneaceae</taxon>
        <taxon>Aliikangiella</taxon>
    </lineage>
</organism>
<dbReference type="InterPro" id="IPR011008">
    <property type="entry name" value="Dimeric_a/b-barrel"/>
</dbReference>
<dbReference type="EMBL" id="VIKR01000006">
    <property type="protein sequence ID" value="TQV71474.1"/>
    <property type="molecule type" value="Genomic_DNA"/>
</dbReference>
<comment type="caution">
    <text evidence="1">The sequence shown here is derived from an EMBL/GenBank/DDBJ whole genome shotgun (WGS) entry which is preliminary data.</text>
</comment>
<evidence type="ECO:0000313" key="2">
    <source>
        <dbReference type="Proteomes" id="UP000317839"/>
    </source>
</evidence>
<dbReference type="AlphaFoldDB" id="A0A545T2N0"/>
<gene>
    <name evidence="1" type="ORF">FLL45_20170</name>
</gene>
<dbReference type="OrthoDB" id="5117987at2"/>
<dbReference type="Proteomes" id="UP000317839">
    <property type="component" value="Unassembled WGS sequence"/>
</dbReference>
<dbReference type="SUPFAM" id="SSF54909">
    <property type="entry name" value="Dimeric alpha+beta barrel"/>
    <property type="match status" value="1"/>
</dbReference>
<reference evidence="1 2" key="1">
    <citation type="submission" date="2019-06" db="EMBL/GenBank/DDBJ databases">
        <title>Draft genome of Aliikangiella marina GYP-15.</title>
        <authorList>
            <person name="Wang G."/>
        </authorList>
    </citation>
    <scope>NUCLEOTIDE SEQUENCE [LARGE SCALE GENOMIC DNA]</scope>
    <source>
        <strain evidence="1 2">GYP-15</strain>
    </source>
</reference>